<dbReference type="SMART" id="SM00228">
    <property type="entry name" value="PDZ"/>
    <property type="match status" value="1"/>
</dbReference>
<dbReference type="InterPro" id="IPR001478">
    <property type="entry name" value="PDZ"/>
</dbReference>
<sequence>MKKLRKRSAILFTALVSFCCACQPESIDTLTGKLGDKGSVNEWVYSMMADAYFWYDELPDQKQLDSSASPEEYFSKLVYQPQTYDRFSMLTADIDALQQQFNGLVTAFGVSYVPAFIDEGKQNVALFVSHVAKDSPADKVGLTRGDIITKIDGSQLTKDNYNSLMSSKESAKMTLGAIENNTLHLDKSTVSITKAALAANPVAFSSVISKGGKKIGYLVYTQFVPGTDADKQKYDNELRSIFGQFKSAGVNELVLDLRLNGGGYMTSAVTLGSLIVSNAGAADIFYKEQWNDKYIKYWKEKNGQDALNYKFSQESSNIGNRLDRVYVLTSRGTASASELIINGLKPYMQVVTIGANTAGKNLFGSLIGDEKKRWKYGIYMMLGQTTNADGESDYGTVDGITPTRKVEDSSMPFLPFGDENETLLNAALQDMGVSAGPNARIGAVKRMESASPSPLKDTPAALDGIMLRNLP</sequence>
<feature type="domain" description="PDZ" evidence="2">
    <location>
        <begin position="94"/>
        <end position="156"/>
    </location>
</feature>
<protein>
    <recommendedName>
        <fullName evidence="2">PDZ domain-containing protein</fullName>
    </recommendedName>
</protein>
<evidence type="ECO:0000313" key="4">
    <source>
        <dbReference type="Proteomes" id="UP000679725"/>
    </source>
</evidence>
<reference evidence="3 4" key="1">
    <citation type="submission" date="2021-04" db="EMBL/GenBank/DDBJ databases">
        <authorList>
            <person name="Rodrigo-Torres L."/>
            <person name="Arahal R. D."/>
            <person name="Lucena T."/>
        </authorList>
    </citation>
    <scope>NUCLEOTIDE SEQUENCE [LARGE SCALE GENOMIC DNA]</scope>
    <source>
        <strain evidence="3 4">CECT 9623</strain>
    </source>
</reference>
<dbReference type="RefSeq" id="WP_215231507.1">
    <property type="nucleotide sequence ID" value="NZ_CAJRAU010000001.1"/>
</dbReference>
<dbReference type="InterPro" id="IPR029045">
    <property type="entry name" value="ClpP/crotonase-like_dom_sf"/>
</dbReference>
<evidence type="ECO:0000313" key="3">
    <source>
        <dbReference type="EMBL" id="CAG5067320.1"/>
    </source>
</evidence>
<dbReference type="Pfam" id="PF18294">
    <property type="entry name" value="Pept_S41_N"/>
    <property type="match status" value="1"/>
</dbReference>
<accession>A0ABM8UJC0</accession>
<dbReference type="SUPFAM" id="SSF50156">
    <property type="entry name" value="PDZ domain-like"/>
    <property type="match status" value="1"/>
</dbReference>
<dbReference type="EMBL" id="CAJRAU010000001">
    <property type="protein sequence ID" value="CAG5067320.1"/>
    <property type="molecule type" value="Genomic_DNA"/>
</dbReference>
<dbReference type="Gene3D" id="2.30.42.10">
    <property type="match status" value="1"/>
</dbReference>
<dbReference type="PANTHER" id="PTHR32060:SF30">
    <property type="entry name" value="CARBOXY-TERMINAL PROCESSING PROTEASE CTPA"/>
    <property type="match status" value="1"/>
</dbReference>
<feature type="signal peptide" evidence="1">
    <location>
        <begin position="1"/>
        <end position="21"/>
    </location>
</feature>
<dbReference type="InterPro" id="IPR005151">
    <property type="entry name" value="Tail-specific_protease"/>
</dbReference>
<keyword evidence="1" id="KW-0732">Signal</keyword>
<dbReference type="SUPFAM" id="SSF52096">
    <property type="entry name" value="ClpP/crotonase"/>
    <property type="match status" value="1"/>
</dbReference>
<dbReference type="SMART" id="SM00245">
    <property type="entry name" value="TSPc"/>
    <property type="match status" value="1"/>
</dbReference>
<dbReference type="Gene3D" id="3.30.750.170">
    <property type="match status" value="1"/>
</dbReference>
<dbReference type="PANTHER" id="PTHR32060">
    <property type="entry name" value="TAIL-SPECIFIC PROTEASE"/>
    <property type="match status" value="1"/>
</dbReference>
<dbReference type="Pfam" id="PF17820">
    <property type="entry name" value="PDZ_6"/>
    <property type="match status" value="1"/>
</dbReference>
<name>A0ABM8UJC0_9BACT</name>
<keyword evidence="4" id="KW-1185">Reference proteome</keyword>
<dbReference type="Gene3D" id="3.90.226.10">
    <property type="entry name" value="2-enoyl-CoA Hydratase, Chain A, domain 1"/>
    <property type="match status" value="1"/>
</dbReference>
<feature type="chain" id="PRO_5045945666" description="PDZ domain-containing protein" evidence="1">
    <location>
        <begin position="22"/>
        <end position="471"/>
    </location>
</feature>
<dbReference type="InterPro" id="IPR041489">
    <property type="entry name" value="PDZ_6"/>
</dbReference>
<dbReference type="PROSITE" id="PS50106">
    <property type="entry name" value="PDZ"/>
    <property type="match status" value="1"/>
</dbReference>
<organism evidence="3 4">
    <name type="scientific">Dyadobacter linearis</name>
    <dbReference type="NCBI Taxonomy" id="2823330"/>
    <lineage>
        <taxon>Bacteria</taxon>
        <taxon>Pseudomonadati</taxon>
        <taxon>Bacteroidota</taxon>
        <taxon>Cytophagia</taxon>
        <taxon>Cytophagales</taxon>
        <taxon>Spirosomataceae</taxon>
        <taxon>Dyadobacter</taxon>
    </lineage>
</organism>
<dbReference type="Proteomes" id="UP000679725">
    <property type="component" value="Unassembled WGS sequence"/>
</dbReference>
<evidence type="ECO:0000259" key="2">
    <source>
        <dbReference type="PROSITE" id="PS50106"/>
    </source>
</evidence>
<dbReference type="InterPro" id="IPR041613">
    <property type="entry name" value="Pept_S41_N"/>
</dbReference>
<proteinExistence type="predicted"/>
<dbReference type="InterPro" id="IPR036034">
    <property type="entry name" value="PDZ_sf"/>
</dbReference>
<evidence type="ECO:0000256" key="1">
    <source>
        <dbReference type="SAM" id="SignalP"/>
    </source>
</evidence>
<comment type="caution">
    <text evidence="3">The sequence shown here is derived from an EMBL/GenBank/DDBJ whole genome shotgun (WGS) entry which is preliminary data.</text>
</comment>
<gene>
    <name evidence="3" type="ORF">DYBT9623_00040</name>
</gene>
<dbReference type="Pfam" id="PF03572">
    <property type="entry name" value="Peptidase_S41"/>
    <property type="match status" value="1"/>
</dbReference>
<dbReference type="CDD" id="cd07561">
    <property type="entry name" value="Peptidase_S41_CPP_like"/>
    <property type="match status" value="1"/>
</dbReference>